<dbReference type="InterPro" id="IPR026838">
    <property type="entry name" value="YheC/D"/>
</dbReference>
<dbReference type="Proteomes" id="UP000256977">
    <property type="component" value="Unassembled WGS sequence"/>
</dbReference>
<dbReference type="RefSeq" id="WP_246016395.1">
    <property type="nucleotide sequence ID" value="NZ_QRDZ01000002.1"/>
</dbReference>
<gene>
    <name evidence="1" type="ORF">DFP98_102266</name>
</gene>
<dbReference type="EMBL" id="QRDZ01000002">
    <property type="protein sequence ID" value="RED87784.1"/>
    <property type="molecule type" value="Genomic_DNA"/>
</dbReference>
<organism evidence="1 2">
    <name type="scientific">Cohnella phaseoli</name>
    <dbReference type="NCBI Taxonomy" id="456490"/>
    <lineage>
        <taxon>Bacteria</taxon>
        <taxon>Bacillati</taxon>
        <taxon>Bacillota</taxon>
        <taxon>Bacilli</taxon>
        <taxon>Bacillales</taxon>
        <taxon>Paenibacillaceae</taxon>
        <taxon>Cohnella</taxon>
    </lineage>
</organism>
<reference evidence="1 2" key="1">
    <citation type="submission" date="2018-07" db="EMBL/GenBank/DDBJ databases">
        <title>Genomic Encyclopedia of Type Strains, Phase III (KMG-III): the genomes of soil and plant-associated and newly described type strains.</title>
        <authorList>
            <person name="Whitman W."/>
        </authorList>
    </citation>
    <scope>NUCLEOTIDE SEQUENCE [LARGE SCALE GENOMIC DNA]</scope>
    <source>
        <strain evidence="1 2">CECT 7287</strain>
    </source>
</reference>
<sequence length="247" mass="28115">MPRHVSSKWKKTAALMGSVSLRRLVPETTRFEGAKLRSALERYGMVYIKPESGTHGKGVMRAEILGDGRYRLRYGKRTQTYSSCGAMADEIRRSIRGRRYLIQRGIRLLKHKGRVFDLRVMAQLTPRKMWRTTGMIGRVAAPGKIVTNYHSGGRLAPVNRLLSGHMGENSARSTLRTLERIGVNAGQALRRKYPGVCEVGVDIGMDRSLKPWIIEVNTSPDPYIFRKLPDPSIFKRIRRYARAYGRK</sequence>
<dbReference type="Gene3D" id="3.30.470.20">
    <property type="entry name" value="ATP-grasp fold, B domain"/>
    <property type="match status" value="1"/>
</dbReference>
<dbReference type="SUPFAM" id="SSF56059">
    <property type="entry name" value="Glutathione synthetase ATP-binding domain-like"/>
    <property type="match status" value="1"/>
</dbReference>
<protein>
    <submittedName>
        <fullName evidence="1">YheC/D-like protein</fullName>
    </submittedName>
</protein>
<keyword evidence="2" id="KW-1185">Reference proteome</keyword>
<evidence type="ECO:0000313" key="2">
    <source>
        <dbReference type="Proteomes" id="UP000256977"/>
    </source>
</evidence>
<comment type="caution">
    <text evidence="1">The sequence shown here is derived from an EMBL/GenBank/DDBJ whole genome shotgun (WGS) entry which is preliminary data.</text>
</comment>
<dbReference type="Pfam" id="PF14398">
    <property type="entry name" value="ATPgrasp_YheCD"/>
    <property type="match status" value="1"/>
</dbReference>
<accession>A0A3D9KQF5</accession>
<dbReference type="AlphaFoldDB" id="A0A3D9KQF5"/>
<name>A0A3D9KQF5_9BACL</name>
<proteinExistence type="predicted"/>
<evidence type="ECO:0000313" key="1">
    <source>
        <dbReference type="EMBL" id="RED87784.1"/>
    </source>
</evidence>